<keyword evidence="4" id="KW-0804">Transcription</keyword>
<evidence type="ECO:0000256" key="1">
    <source>
        <dbReference type="ARBA" id="ARBA00009437"/>
    </source>
</evidence>
<dbReference type="PANTHER" id="PTHR30579:SF8">
    <property type="entry name" value="HTH-TYPE TRANSCRIPTIONAL REGULATOR HDFR"/>
    <property type="match status" value="1"/>
</dbReference>
<evidence type="ECO:0000259" key="5">
    <source>
        <dbReference type="PROSITE" id="PS50931"/>
    </source>
</evidence>
<keyword evidence="2" id="KW-0805">Transcription regulation</keyword>
<dbReference type="AlphaFoldDB" id="A0A1I5NHP4"/>
<sequence length="287" mass="32444">MDTDLLRTFLEVNKTRHFGRAATNLYLTQSAVSFRIRQLEIKLGTPVFTRKRGDLRLTAAGERFVPYAESILQTWGRARQDVALTDSYQQQLTVGATSLIWEIDNSSEWLEQVEAIQPEWALRTESLSRQQISNALLEKQVDVVLTSEPPKLADLQQVRLTDFSLVLVSSEPEQTMETIGALPLVYLDWGTRFSVEHSRIPSLQRTPVLHSHGCQPATKFLLNRGGVGYLPSTIAQPWIDAGKLHLVEDSPAMENELFMVWLSVNEKHEDINSLVDAFTEQAVHDFG</sequence>
<name>A0A1I5NHP4_9GAMM</name>
<dbReference type="Pfam" id="PF00126">
    <property type="entry name" value="HTH_1"/>
    <property type="match status" value="1"/>
</dbReference>
<evidence type="ECO:0000256" key="3">
    <source>
        <dbReference type="ARBA" id="ARBA00023125"/>
    </source>
</evidence>
<dbReference type="InterPro" id="IPR036390">
    <property type="entry name" value="WH_DNA-bd_sf"/>
</dbReference>
<gene>
    <name evidence="6" type="ORF">SAMN03084138_01589</name>
</gene>
<reference evidence="6 7" key="1">
    <citation type="submission" date="2016-10" db="EMBL/GenBank/DDBJ databases">
        <authorList>
            <person name="de Groot N.N."/>
        </authorList>
    </citation>
    <scope>NUCLEOTIDE SEQUENCE [LARGE SCALE GENOMIC DNA]</scope>
    <source>
        <strain evidence="6 7">DSM 15893</strain>
    </source>
</reference>
<dbReference type="RefSeq" id="WP_074926449.1">
    <property type="nucleotide sequence ID" value="NZ_FOWR01000010.1"/>
</dbReference>
<organism evidence="6 7">
    <name type="scientific">Enterovibrio norvegicus DSM 15893</name>
    <dbReference type="NCBI Taxonomy" id="1121869"/>
    <lineage>
        <taxon>Bacteria</taxon>
        <taxon>Pseudomonadati</taxon>
        <taxon>Pseudomonadota</taxon>
        <taxon>Gammaproteobacteria</taxon>
        <taxon>Vibrionales</taxon>
        <taxon>Vibrionaceae</taxon>
        <taxon>Enterovibrio</taxon>
    </lineage>
</organism>
<dbReference type="InterPro" id="IPR000847">
    <property type="entry name" value="LysR_HTH_N"/>
</dbReference>
<dbReference type="InterPro" id="IPR036388">
    <property type="entry name" value="WH-like_DNA-bd_sf"/>
</dbReference>
<comment type="similarity">
    <text evidence="1">Belongs to the LysR transcriptional regulatory family.</text>
</comment>
<evidence type="ECO:0000313" key="7">
    <source>
        <dbReference type="Proteomes" id="UP000182692"/>
    </source>
</evidence>
<dbReference type="GeneID" id="35871711"/>
<dbReference type="GO" id="GO:0003700">
    <property type="term" value="F:DNA-binding transcription factor activity"/>
    <property type="evidence" value="ECO:0007669"/>
    <property type="project" value="InterPro"/>
</dbReference>
<evidence type="ECO:0000256" key="2">
    <source>
        <dbReference type="ARBA" id="ARBA00023015"/>
    </source>
</evidence>
<dbReference type="STRING" id="1121869.SAMN03084138_01589"/>
<dbReference type="Pfam" id="PF03466">
    <property type="entry name" value="LysR_substrate"/>
    <property type="match status" value="1"/>
</dbReference>
<dbReference type="Proteomes" id="UP000182692">
    <property type="component" value="Unassembled WGS sequence"/>
</dbReference>
<dbReference type="InterPro" id="IPR005119">
    <property type="entry name" value="LysR_subst-bd"/>
</dbReference>
<dbReference type="PROSITE" id="PS50931">
    <property type="entry name" value="HTH_LYSR"/>
    <property type="match status" value="1"/>
</dbReference>
<dbReference type="PANTHER" id="PTHR30579">
    <property type="entry name" value="TRANSCRIPTIONAL REGULATOR"/>
    <property type="match status" value="1"/>
</dbReference>
<dbReference type="FunFam" id="1.10.10.10:FF:000001">
    <property type="entry name" value="LysR family transcriptional regulator"/>
    <property type="match status" value="1"/>
</dbReference>
<dbReference type="InterPro" id="IPR050176">
    <property type="entry name" value="LTTR"/>
</dbReference>
<feature type="domain" description="HTH lysR-type" evidence="5">
    <location>
        <begin position="1"/>
        <end position="58"/>
    </location>
</feature>
<keyword evidence="3 6" id="KW-0238">DNA-binding</keyword>
<dbReference type="SUPFAM" id="SSF53850">
    <property type="entry name" value="Periplasmic binding protein-like II"/>
    <property type="match status" value="1"/>
</dbReference>
<evidence type="ECO:0000256" key="4">
    <source>
        <dbReference type="ARBA" id="ARBA00023163"/>
    </source>
</evidence>
<dbReference type="EMBL" id="FOWR01000010">
    <property type="protein sequence ID" value="SFP21345.1"/>
    <property type="molecule type" value="Genomic_DNA"/>
</dbReference>
<proteinExistence type="inferred from homology"/>
<dbReference type="OrthoDB" id="9786526at2"/>
<evidence type="ECO:0000313" key="6">
    <source>
        <dbReference type="EMBL" id="SFP21345.1"/>
    </source>
</evidence>
<dbReference type="SUPFAM" id="SSF46785">
    <property type="entry name" value="Winged helix' DNA-binding domain"/>
    <property type="match status" value="1"/>
</dbReference>
<protein>
    <submittedName>
        <fullName evidence="6">DNA-binding transcriptional regulator, LysR family</fullName>
    </submittedName>
</protein>
<dbReference type="Gene3D" id="1.10.10.10">
    <property type="entry name" value="Winged helix-like DNA-binding domain superfamily/Winged helix DNA-binding domain"/>
    <property type="match status" value="1"/>
</dbReference>
<accession>A0A1I5NHP4</accession>
<dbReference type="GO" id="GO:0003677">
    <property type="term" value="F:DNA binding"/>
    <property type="evidence" value="ECO:0007669"/>
    <property type="project" value="UniProtKB-KW"/>
</dbReference>
<dbReference type="PRINTS" id="PR00039">
    <property type="entry name" value="HTHLYSR"/>
</dbReference>